<protein>
    <submittedName>
        <fullName evidence="2">Uncharacterized protein</fullName>
    </submittedName>
</protein>
<dbReference type="AlphaFoldDB" id="U5DT88"/>
<organism evidence="2 3">
    <name type="scientific">Rubidibacter lacunae KORDI 51-2</name>
    <dbReference type="NCBI Taxonomy" id="582515"/>
    <lineage>
        <taxon>Bacteria</taxon>
        <taxon>Bacillati</taxon>
        <taxon>Cyanobacteriota</taxon>
        <taxon>Cyanophyceae</taxon>
        <taxon>Oscillatoriophycideae</taxon>
        <taxon>Chroococcales</taxon>
        <taxon>Aphanothecaceae</taxon>
        <taxon>Rubidibacter</taxon>
    </lineage>
</organism>
<dbReference type="RefSeq" id="WP_022603895.1">
    <property type="nucleotide sequence ID" value="NZ_ASSJ01000004.1"/>
</dbReference>
<keyword evidence="3" id="KW-1185">Reference proteome</keyword>
<proteinExistence type="predicted"/>
<dbReference type="InParanoid" id="U5DT88"/>
<comment type="caution">
    <text evidence="2">The sequence shown here is derived from an EMBL/GenBank/DDBJ whole genome shotgun (WGS) entry which is preliminary data.</text>
</comment>
<dbReference type="Proteomes" id="UP000016960">
    <property type="component" value="Unassembled WGS sequence"/>
</dbReference>
<accession>U5DT88</accession>
<gene>
    <name evidence="2" type="ORF">KR51_00001950</name>
</gene>
<name>U5DT88_9CHRO</name>
<evidence type="ECO:0000313" key="2">
    <source>
        <dbReference type="EMBL" id="ERN42900.1"/>
    </source>
</evidence>
<evidence type="ECO:0000256" key="1">
    <source>
        <dbReference type="SAM" id="MobiDB-lite"/>
    </source>
</evidence>
<sequence length="102" mass="11316">MSVLRGETKLGDLSAVLRLNYEVEIDREPRDDLALAEQLFQRLQQYPNHPIGLVILTALPQSPVGTYFLLSMDSLVQPAPRRAGWQESPLPPTFTDKGLGGT</sequence>
<evidence type="ECO:0000313" key="3">
    <source>
        <dbReference type="Proteomes" id="UP000016960"/>
    </source>
</evidence>
<feature type="region of interest" description="Disordered" evidence="1">
    <location>
        <begin position="81"/>
        <end position="102"/>
    </location>
</feature>
<dbReference type="STRING" id="582515.KR51_00001950"/>
<dbReference type="EMBL" id="ASSJ01000004">
    <property type="protein sequence ID" value="ERN42900.1"/>
    <property type="molecule type" value="Genomic_DNA"/>
</dbReference>
<reference evidence="2 3" key="1">
    <citation type="submission" date="2013-05" db="EMBL/GenBank/DDBJ databases">
        <title>Draft genome sequence of Rubidibacter lacunae KORDI 51-2.</title>
        <authorList>
            <person name="Choi D.H."/>
            <person name="Noh J.H."/>
            <person name="Kwon K.-K."/>
            <person name="Lee J.-H."/>
            <person name="Ryu J.-Y."/>
        </authorList>
    </citation>
    <scope>NUCLEOTIDE SEQUENCE [LARGE SCALE GENOMIC DNA]</scope>
    <source>
        <strain evidence="2 3">KORDI 51-2</strain>
    </source>
</reference>